<proteinExistence type="inferred from homology"/>
<dbReference type="SUPFAM" id="SSF55811">
    <property type="entry name" value="Nudix"/>
    <property type="match status" value="1"/>
</dbReference>
<comment type="caution">
    <text evidence="8">The sequence shown here is derived from an EMBL/GenBank/DDBJ whole genome shotgun (WGS) entry which is preliminary data.</text>
</comment>
<evidence type="ECO:0000256" key="5">
    <source>
        <dbReference type="ARBA" id="ARBA00022801"/>
    </source>
</evidence>
<dbReference type="Gene3D" id="3.90.79.10">
    <property type="entry name" value="Nucleoside Triphosphate Pyrophosphohydrolase"/>
    <property type="match status" value="1"/>
</dbReference>
<comment type="cofactor">
    <cofactor evidence="2">
        <name>Mg(2+)</name>
        <dbReference type="ChEBI" id="CHEBI:18420"/>
    </cofactor>
</comment>
<dbReference type="InterPro" id="IPR039121">
    <property type="entry name" value="NUDT19"/>
</dbReference>
<sequence>MAGRFWREAASLMVVGRAASADSKIPKEGFEVLFLKRNEKSSFMPNSYVFPGGVSEPSDFSEEWFDVFKKCGYEPSSLLKEFRTNAPPPMMYSNKTYPIIPEIGFRIGAIREAFEECGLLITHHFPFKTLDKVELGKWQKNVHQDASQFVVMFQELGGCPGIWDLHEWISWLTPTHLSRRFDTAFFITFMEKIPNIFPDDKEVVDVKVVSPFRNYEAVAQWSHQPATTSDL</sequence>
<evidence type="ECO:0000256" key="7">
    <source>
        <dbReference type="ARBA" id="ARBA00023211"/>
    </source>
</evidence>
<dbReference type="InterPro" id="IPR015797">
    <property type="entry name" value="NUDIX_hydrolase-like_dom_sf"/>
</dbReference>
<evidence type="ECO:0000256" key="1">
    <source>
        <dbReference type="ARBA" id="ARBA00001936"/>
    </source>
</evidence>
<comment type="similarity">
    <text evidence="3">Belongs to the Nudix hydrolase family.</text>
</comment>
<keyword evidence="6" id="KW-0460">Magnesium</keyword>
<dbReference type="EMBL" id="JARAKH010000003">
    <property type="protein sequence ID" value="KAK8404812.1"/>
    <property type="molecule type" value="Genomic_DNA"/>
</dbReference>
<dbReference type="GO" id="GO:0016818">
    <property type="term" value="F:hydrolase activity, acting on acid anhydrides, in phosphorus-containing anhydrides"/>
    <property type="evidence" value="ECO:0007669"/>
    <property type="project" value="InterPro"/>
</dbReference>
<protein>
    <recommendedName>
        <fullName evidence="10">Nucleoside diphosphate-linked moiety X motif 19</fullName>
    </recommendedName>
</protein>
<dbReference type="PANTHER" id="PTHR12318:SF0">
    <property type="entry name" value="ACYL-COENZYME A DIPHOSPHATASE NUDT19"/>
    <property type="match status" value="1"/>
</dbReference>
<reference evidence="8 9" key="1">
    <citation type="submission" date="2023-03" db="EMBL/GenBank/DDBJ databases">
        <title>High-quality genome of Scylla paramamosain provides insights in environmental adaptation.</title>
        <authorList>
            <person name="Zhang L."/>
        </authorList>
    </citation>
    <scope>NUCLEOTIDE SEQUENCE [LARGE SCALE GENOMIC DNA]</scope>
    <source>
        <strain evidence="8">LZ_2023a</strain>
        <tissue evidence="8">Muscle</tissue>
    </source>
</reference>
<dbReference type="EMBL" id="JARAKH010000003">
    <property type="protein sequence ID" value="KAK8404813.1"/>
    <property type="molecule type" value="Genomic_DNA"/>
</dbReference>
<dbReference type="GO" id="GO:0046872">
    <property type="term" value="F:metal ion binding"/>
    <property type="evidence" value="ECO:0007669"/>
    <property type="project" value="UniProtKB-KW"/>
</dbReference>
<evidence type="ECO:0008006" key="10">
    <source>
        <dbReference type="Google" id="ProtNLM"/>
    </source>
</evidence>
<evidence type="ECO:0000313" key="8">
    <source>
        <dbReference type="EMBL" id="KAK8404812.1"/>
    </source>
</evidence>
<evidence type="ECO:0000256" key="6">
    <source>
        <dbReference type="ARBA" id="ARBA00022842"/>
    </source>
</evidence>
<keyword evidence="5" id="KW-0378">Hydrolase</keyword>
<evidence type="ECO:0000256" key="3">
    <source>
        <dbReference type="ARBA" id="ARBA00005582"/>
    </source>
</evidence>
<evidence type="ECO:0000256" key="4">
    <source>
        <dbReference type="ARBA" id="ARBA00022723"/>
    </source>
</evidence>
<gene>
    <name evidence="8" type="ORF">O3P69_001430</name>
</gene>
<accession>A0AAW0V1P7</accession>
<dbReference type="Proteomes" id="UP001487740">
    <property type="component" value="Unassembled WGS sequence"/>
</dbReference>
<dbReference type="GO" id="GO:0005739">
    <property type="term" value="C:mitochondrion"/>
    <property type="evidence" value="ECO:0007669"/>
    <property type="project" value="TreeGrafter"/>
</dbReference>
<keyword evidence="4" id="KW-0479">Metal-binding</keyword>
<keyword evidence="7" id="KW-0464">Manganese</keyword>
<name>A0AAW0V1P7_SCYPA</name>
<keyword evidence="9" id="KW-1185">Reference proteome</keyword>
<dbReference type="PANTHER" id="PTHR12318">
    <property type="entry name" value="TESTOSTERONE-REGULATED PROTEIN RP2"/>
    <property type="match status" value="1"/>
</dbReference>
<evidence type="ECO:0000256" key="2">
    <source>
        <dbReference type="ARBA" id="ARBA00001946"/>
    </source>
</evidence>
<comment type="cofactor">
    <cofactor evidence="1">
        <name>Mn(2+)</name>
        <dbReference type="ChEBI" id="CHEBI:29035"/>
    </cofactor>
</comment>
<organism evidence="8 9">
    <name type="scientific">Scylla paramamosain</name>
    <name type="common">Mud crab</name>
    <dbReference type="NCBI Taxonomy" id="85552"/>
    <lineage>
        <taxon>Eukaryota</taxon>
        <taxon>Metazoa</taxon>
        <taxon>Ecdysozoa</taxon>
        <taxon>Arthropoda</taxon>
        <taxon>Crustacea</taxon>
        <taxon>Multicrustacea</taxon>
        <taxon>Malacostraca</taxon>
        <taxon>Eumalacostraca</taxon>
        <taxon>Eucarida</taxon>
        <taxon>Decapoda</taxon>
        <taxon>Pleocyemata</taxon>
        <taxon>Brachyura</taxon>
        <taxon>Eubrachyura</taxon>
        <taxon>Portunoidea</taxon>
        <taxon>Portunidae</taxon>
        <taxon>Portuninae</taxon>
        <taxon>Scylla</taxon>
    </lineage>
</organism>
<dbReference type="AlphaFoldDB" id="A0AAW0V1P7"/>
<evidence type="ECO:0000313" key="9">
    <source>
        <dbReference type="Proteomes" id="UP001487740"/>
    </source>
</evidence>